<dbReference type="Proteomes" id="UP000199203">
    <property type="component" value="Unassembled WGS sequence"/>
</dbReference>
<dbReference type="RefSeq" id="WP_089871881.1">
    <property type="nucleotide sequence ID" value="NZ_FNBH01000001.1"/>
</dbReference>
<accession>A0A1G7I7Q6</accession>
<dbReference type="OrthoDB" id="1454625at2"/>
<protein>
    <submittedName>
        <fullName evidence="2">Uncharacterized protein</fullName>
    </submittedName>
</protein>
<feature type="transmembrane region" description="Helical" evidence="1">
    <location>
        <begin position="9"/>
        <end position="29"/>
    </location>
</feature>
<sequence>MKYFKQHETAIVIIIASLVIFLSIFWLSIKQNNDLENNKNLYGKNISNDSNIDLTNKVFSYISFENDKEVDGVIIQTNKEVTRHIFDFKNKIVTFKTKLNGKTIKINYPINGFYKQEGLVATTYVIEVNTLGVKEIWFSPGVPNLGYDYDDGSRIACYNLELLNEE</sequence>
<keyword evidence="1" id="KW-1133">Transmembrane helix</keyword>
<gene>
    <name evidence="2" type="ORF">SAMN05421825_1003</name>
</gene>
<keyword evidence="1" id="KW-0812">Transmembrane</keyword>
<dbReference type="EMBL" id="FNBH01000001">
    <property type="protein sequence ID" value="SDF08504.1"/>
    <property type="molecule type" value="Genomic_DNA"/>
</dbReference>
<organism evidence="2 3">
    <name type="scientific">Epilithonimonas hungarica</name>
    <dbReference type="NCBI Taxonomy" id="454006"/>
    <lineage>
        <taxon>Bacteria</taxon>
        <taxon>Pseudomonadati</taxon>
        <taxon>Bacteroidota</taxon>
        <taxon>Flavobacteriia</taxon>
        <taxon>Flavobacteriales</taxon>
        <taxon>Weeksellaceae</taxon>
        <taxon>Chryseobacterium group</taxon>
        <taxon>Epilithonimonas</taxon>
    </lineage>
</organism>
<proteinExistence type="predicted"/>
<name>A0A1G7I7Q6_9FLAO</name>
<evidence type="ECO:0000313" key="2">
    <source>
        <dbReference type="EMBL" id="SDF08504.1"/>
    </source>
</evidence>
<evidence type="ECO:0000313" key="3">
    <source>
        <dbReference type="Proteomes" id="UP000199203"/>
    </source>
</evidence>
<keyword evidence="1" id="KW-0472">Membrane</keyword>
<keyword evidence="3" id="KW-1185">Reference proteome</keyword>
<dbReference type="AlphaFoldDB" id="A0A1G7I7Q6"/>
<evidence type="ECO:0000256" key="1">
    <source>
        <dbReference type="SAM" id="Phobius"/>
    </source>
</evidence>
<reference evidence="3" key="1">
    <citation type="submission" date="2016-10" db="EMBL/GenBank/DDBJ databases">
        <authorList>
            <person name="Varghese N."/>
            <person name="Submissions S."/>
        </authorList>
    </citation>
    <scope>NUCLEOTIDE SEQUENCE [LARGE SCALE GENOMIC DNA]</scope>
    <source>
        <strain evidence="3">DSM 19684</strain>
    </source>
</reference>